<dbReference type="CDD" id="cd06261">
    <property type="entry name" value="TM_PBP2"/>
    <property type="match status" value="1"/>
</dbReference>
<keyword evidence="10" id="KW-1185">Reference proteome</keyword>
<dbReference type="SUPFAM" id="SSF52540">
    <property type="entry name" value="P-loop containing nucleoside triphosphate hydrolases"/>
    <property type="match status" value="1"/>
</dbReference>
<proteinExistence type="predicted"/>
<dbReference type="InterPro" id="IPR017871">
    <property type="entry name" value="ABC_transporter-like_CS"/>
</dbReference>
<evidence type="ECO:0000256" key="5">
    <source>
        <dbReference type="ARBA" id="ARBA00022989"/>
    </source>
</evidence>
<dbReference type="EMBL" id="CASHTH010002505">
    <property type="protein sequence ID" value="CAI8030896.1"/>
    <property type="molecule type" value="Genomic_DNA"/>
</dbReference>
<dbReference type="Pfam" id="PF00005">
    <property type="entry name" value="ABC_tran"/>
    <property type="match status" value="1"/>
</dbReference>
<dbReference type="PANTHER" id="PTHR24220">
    <property type="entry name" value="IMPORT ATP-BINDING PROTEIN"/>
    <property type="match status" value="1"/>
</dbReference>
<dbReference type="SUPFAM" id="SSF161098">
    <property type="entry name" value="MetI-like"/>
    <property type="match status" value="1"/>
</dbReference>
<evidence type="ECO:0000313" key="10">
    <source>
        <dbReference type="Proteomes" id="UP001174909"/>
    </source>
</evidence>
<evidence type="ECO:0000259" key="8">
    <source>
        <dbReference type="PROSITE" id="PS50893"/>
    </source>
</evidence>
<accession>A0AA35WW12</accession>
<evidence type="ECO:0000256" key="1">
    <source>
        <dbReference type="ARBA" id="ARBA00004141"/>
    </source>
</evidence>
<dbReference type="PANTHER" id="PTHR24220:SF659">
    <property type="entry name" value="TRANSPORTER, PUTATIVE-RELATED"/>
    <property type="match status" value="1"/>
</dbReference>
<protein>
    <submittedName>
        <fullName evidence="9">Phosphonates import ATP-binding protein PhnC 1</fullName>
    </submittedName>
</protein>
<dbReference type="InterPro" id="IPR035906">
    <property type="entry name" value="MetI-like_sf"/>
</dbReference>
<evidence type="ECO:0000256" key="3">
    <source>
        <dbReference type="ARBA" id="ARBA00022741"/>
    </source>
</evidence>
<feature type="domain" description="ABC transporter" evidence="8">
    <location>
        <begin position="20"/>
        <end position="272"/>
    </location>
</feature>
<feature type="transmembrane region" description="Helical" evidence="7">
    <location>
        <begin position="262"/>
        <end position="285"/>
    </location>
</feature>
<dbReference type="InterPro" id="IPR027417">
    <property type="entry name" value="P-loop_NTPase"/>
</dbReference>
<comment type="subcellular location">
    <subcellularLocation>
        <location evidence="1">Membrane</location>
        <topology evidence="1">Multi-pass membrane protein</topology>
    </subcellularLocation>
</comment>
<evidence type="ECO:0000256" key="2">
    <source>
        <dbReference type="ARBA" id="ARBA00022692"/>
    </source>
</evidence>
<evidence type="ECO:0000256" key="4">
    <source>
        <dbReference type="ARBA" id="ARBA00022840"/>
    </source>
</evidence>
<comment type="caution">
    <text evidence="9">The sequence shown here is derived from an EMBL/GenBank/DDBJ whole genome shotgun (WGS) entry which is preliminary data.</text>
</comment>
<keyword evidence="5 7" id="KW-1133">Transmembrane helix</keyword>
<dbReference type="InterPro" id="IPR015854">
    <property type="entry name" value="ABC_transpr_LolD-like"/>
</dbReference>
<evidence type="ECO:0000256" key="6">
    <source>
        <dbReference type="ARBA" id="ARBA00023136"/>
    </source>
</evidence>
<keyword evidence="3" id="KW-0547">Nucleotide-binding</keyword>
<dbReference type="InterPro" id="IPR003593">
    <property type="entry name" value="AAA+_ATPase"/>
</dbReference>
<dbReference type="Pfam" id="PF00528">
    <property type="entry name" value="BPD_transp_1"/>
    <property type="match status" value="1"/>
</dbReference>
<sequence length="459" mass="49793">MSRNGHEPVLAEQTLAAPLVVVDGVTKTYPRVRALESVGFSIDAGERVALVGPSGSGKTTLLNLLSGTVQPDSGSLSVAGRPLSQSLPRRELSSLVGIIHQQFDLVPQLPVVHNVLAGRFGRWGMLRSLVSLAWPQDYQMAAGALEQMGISEKATERTSHLSGGEQQRVAIARAIVQSPRLVLADEPVASLDPARAEEIMQLLGRMADPGVCPGWDDGCRRYRFPLGSNASGALLPPSSRWRMPLVLGSRFILGTVRSIHELVWAVLFVAAIGLSPVAGIMALGLPYAGILGRIYAEFLRDVPEEPLTALRATGASALQTLVYGQLPMCLPDLVSYTFYRFECAIRAAAILSFVGIQGIGYELQISLGDLLFNQVWTLLLVLLAIVALVDFWRALVVAAWTYILFGGDSGFTNLFEGRTWENAGEFILQLAGFGSEDTPAFLKFDKWWSTGKLAYNTWR</sequence>
<dbReference type="GO" id="GO:0016887">
    <property type="term" value="F:ATP hydrolysis activity"/>
    <property type="evidence" value="ECO:0007669"/>
    <property type="project" value="InterPro"/>
</dbReference>
<keyword evidence="2 7" id="KW-0812">Transmembrane</keyword>
<dbReference type="Proteomes" id="UP001174909">
    <property type="component" value="Unassembled WGS sequence"/>
</dbReference>
<dbReference type="Gene3D" id="3.40.50.300">
    <property type="entry name" value="P-loop containing nucleotide triphosphate hydrolases"/>
    <property type="match status" value="1"/>
</dbReference>
<dbReference type="GO" id="GO:0022857">
    <property type="term" value="F:transmembrane transporter activity"/>
    <property type="evidence" value="ECO:0007669"/>
    <property type="project" value="TreeGrafter"/>
</dbReference>
<gene>
    <name evidence="9" type="ORF">GBAR_LOCUS17531</name>
</gene>
<keyword evidence="4 9" id="KW-0067">ATP-binding</keyword>
<keyword evidence="6 7" id="KW-0472">Membrane</keyword>
<dbReference type="Gene3D" id="1.10.3720.10">
    <property type="entry name" value="MetI-like"/>
    <property type="match status" value="1"/>
</dbReference>
<feature type="transmembrane region" description="Helical" evidence="7">
    <location>
        <begin position="375"/>
        <end position="405"/>
    </location>
</feature>
<dbReference type="SMART" id="SM00382">
    <property type="entry name" value="AAA"/>
    <property type="match status" value="1"/>
</dbReference>
<dbReference type="AlphaFoldDB" id="A0AA35WW12"/>
<dbReference type="PROSITE" id="PS50893">
    <property type="entry name" value="ABC_TRANSPORTER_2"/>
    <property type="match status" value="1"/>
</dbReference>
<reference evidence="9" key="1">
    <citation type="submission" date="2023-03" db="EMBL/GenBank/DDBJ databases">
        <authorList>
            <person name="Steffen K."/>
            <person name="Cardenas P."/>
        </authorList>
    </citation>
    <scope>NUCLEOTIDE SEQUENCE</scope>
</reference>
<dbReference type="InterPro" id="IPR000515">
    <property type="entry name" value="MetI-like"/>
</dbReference>
<feature type="transmembrane region" description="Helical" evidence="7">
    <location>
        <begin position="343"/>
        <end position="363"/>
    </location>
</feature>
<dbReference type="GO" id="GO:0005886">
    <property type="term" value="C:plasma membrane"/>
    <property type="evidence" value="ECO:0007669"/>
    <property type="project" value="TreeGrafter"/>
</dbReference>
<evidence type="ECO:0000256" key="7">
    <source>
        <dbReference type="SAM" id="Phobius"/>
    </source>
</evidence>
<dbReference type="PROSITE" id="PS00211">
    <property type="entry name" value="ABC_TRANSPORTER_1"/>
    <property type="match status" value="1"/>
</dbReference>
<evidence type="ECO:0000313" key="9">
    <source>
        <dbReference type="EMBL" id="CAI8030896.1"/>
    </source>
</evidence>
<name>A0AA35WW12_GEOBA</name>
<organism evidence="9 10">
    <name type="scientific">Geodia barretti</name>
    <name type="common">Barrett's horny sponge</name>
    <dbReference type="NCBI Taxonomy" id="519541"/>
    <lineage>
        <taxon>Eukaryota</taxon>
        <taxon>Metazoa</taxon>
        <taxon>Porifera</taxon>
        <taxon>Demospongiae</taxon>
        <taxon>Heteroscleromorpha</taxon>
        <taxon>Tetractinellida</taxon>
        <taxon>Astrophorina</taxon>
        <taxon>Geodiidae</taxon>
        <taxon>Geodia</taxon>
    </lineage>
</organism>
<dbReference type="InterPro" id="IPR003439">
    <property type="entry name" value="ABC_transporter-like_ATP-bd"/>
</dbReference>
<dbReference type="GO" id="GO:0005524">
    <property type="term" value="F:ATP binding"/>
    <property type="evidence" value="ECO:0007669"/>
    <property type="project" value="UniProtKB-KW"/>
</dbReference>